<feature type="non-terminal residue" evidence="1">
    <location>
        <position position="1"/>
    </location>
</feature>
<keyword evidence="2" id="KW-1185">Reference proteome</keyword>
<gene>
    <name evidence="1" type="ORF">SCF082_LOCUS50606</name>
</gene>
<organism evidence="1 2">
    <name type="scientific">Durusdinium trenchii</name>
    <dbReference type="NCBI Taxonomy" id="1381693"/>
    <lineage>
        <taxon>Eukaryota</taxon>
        <taxon>Sar</taxon>
        <taxon>Alveolata</taxon>
        <taxon>Dinophyceae</taxon>
        <taxon>Suessiales</taxon>
        <taxon>Symbiodiniaceae</taxon>
        <taxon>Durusdinium</taxon>
    </lineage>
</organism>
<evidence type="ECO:0000313" key="1">
    <source>
        <dbReference type="EMBL" id="CAK9108843.1"/>
    </source>
</evidence>
<sequence length="160" mass="17476">AALGKPQSREGNNTGALQRRVNASEAVSWVLAQMQSNALEMVQEVDHMGRPALSTAEDLPTFQRLAAVTGGADRAGRGPLWHATAVQRWDIMEELLCDDRPGEKYKADISEVLRPPCKQKASAEAKASLELMARCTGHNLSSFNGTEDFAQKLSQKLKSR</sequence>
<comment type="caution">
    <text evidence="1">The sequence shown here is derived from an EMBL/GenBank/DDBJ whole genome shotgun (WGS) entry which is preliminary data.</text>
</comment>
<proteinExistence type="predicted"/>
<dbReference type="EMBL" id="CAXAMM010043164">
    <property type="protein sequence ID" value="CAK9108843.1"/>
    <property type="molecule type" value="Genomic_DNA"/>
</dbReference>
<dbReference type="Proteomes" id="UP001642464">
    <property type="component" value="Unassembled WGS sequence"/>
</dbReference>
<accession>A0ABP0S901</accession>
<name>A0ABP0S901_9DINO</name>
<reference evidence="1 2" key="1">
    <citation type="submission" date="2024-02" db="EMBL/GenBank/DDBJ databases">
        <authorList>
            <person name="Chen Y."/>
            <person name="Shah S."/>
            <person name="Dougan E. K."/>
            <person name="Thang M."/>
            <person name="Chan C."/>
        </authorList>
    </citation>
    <scope>NUCLEOTIDE SEQUENCE [LARGE SCALE GENOMIC DNA]</scope>
</reference>
<evidence type="ECO:0000313" key="2">
    <source>
        <dbReference type="Proteomes" id="UP001642464"/>
    </source>
</evidence>
<protein>
    <submittedName>
        <fullName evidence="1">Uncharacterized protein</fullName>
    </submittedName>
</protein>